<proteinExistence type="predicted"/>
<comment type="caution">
    <text evidence="1">The sequence shown here is derived from an EMBL/GenBank/DDBJ whole genome shotgun (WGS) entry which is preliminary data.</text>
</comment>
<organism evidence="1 2">
    <name type="scientific">Verticillium dahliae</name>
    <name type="common">Verticillium wilt</name>
    <dbReference type="NCBI Taxonomy" id="27337"/>
    <lineage>
        <taxon>Eukaryota</taxon>
        <taxon>Fungi</taxon>
        <taxon>Dikarya</taxon>
        <taxon>Ascomycota</taxon>
        <taxon>Pezizomycotina</taxon>
        <taxon>Sordariomycetes</taxon>
        <taxon>Hypocreomycetidae</taxon>
        <taxon>Glomerellales</taxon>
        <taxon>Plectosphaerellaceae</taxon>
        <taxon>Verticillium</taxon>
    </lineage>
</organism>
<sequence>MAEVLGIVTGSIALLEVAGRLGGRVLKLKQLFDELKEVPDTIRSLMEQVAVVEPIRLKSSKWKKKTRSSTKKASCFYRGLVLASQHKAYRASIAPPKWLVGRCWDFCLSNASNGWDFGLRTYQVVDYRSDVFQCIDYDDVLGLQRLFEARAASPFSVD</sequence>
<dbReference type="AlphaFoldDB" id="A0AA45AH12"/>
<gene>
    <name evidence="1" type="ORF">BJF96_g10105</name>
</gene>
<accession>A0AA45AH12</accession>
<evidence type="ECO:0000313" key="2">
    <source>
        <dbReference type="Proteomes" id="UP000236305"/>
    </source>
</evidence>
<evidence type="ECO:0008006" key="3">
    <source>
        <dbReference type="Google" id="ProtNLM"/>
    </source>
</evidence>
<name>A0AA45AH12_VERDA</name>
<evidence type="ECO:0000313" key="1">
    <source>
        <dbReference type="EMBL" id="PNH26585.1"/>
    </source>
</evidence>
<protein>
    <recommendedName>
        <fullName evidence="3">Fungal N-terminal domain-containing protein</fullName>
    </recommendedName>
</protein>
<dbReference type="EMBL" id="MPSH01000061">
    <property type="protein sequence ID" value="PNH26585.1"/>
    <property type="molecule type" value="Genomic_DNA"/>
</dbReference>
<reference evidence="1 2" key="1">
    <citation type="submission" date="2017-12" db="EMBL/GenBank/DDBJ databases">
        <title>Comparative genomics yields insights into virulence evolution of Verticillium dahliae.</title>
        <authorList>
            <person name="Fan R."/>
            <person name="Armitage A.D."/>
            <person name="Cascant-Lopez E."/>
            <person name="Sobczyk M."/>
            <person name="Cockerton H.M."/>
            <person name="Harrison R.J."/>
        </authorList>
    </citation>
    <scope>NUCLEOTIDE SEQUENCE [LARGE SCALE GENOMIC DNA]</scope>
    <source>
        <strain evidence="1 2">12008</strain>
    </source>
</reference>
<dbReference type="Proteomes" id="UP000236305">
    <property type="component" value="Unassembled WGS sequence"/>
</dbReference>